<dbReference type="NCBIfam" id="TIGR02532">
    <property type="entry name" value="IV_pilin_GFxxxE"/>
    <property type="match status" value="1"/>
</dbReference>
<dbReference type="InterPro" id="IPR012902">
    <property type="entry name" value="N_methyl_site"/>
</dbReference>
<dbReference type="GO" id="GO:0015628">
    <property type="term" value="P:protein secretion by the type II secretion system"/>
    <property type="evidence" value="ECO:0007669"/>
    <property type="project" value="InterPro"/>
</dbReference>
<feature type="transmembrane region" description="Helical" evidence="11">
    <location>
        <begin position="12"/>
        <end position="33"/>
    </location>
</feature>
<evidence type="ECO:0000256" key="11">
    <source>
        <dbReference type="SAM" id="Phobius"/>
    </source>
</evidence>
<proteinExistence type="inferred from homology"/>
<dbReference type="GO" id="GO:0005886">
    <property type="term" value="C:plasma membrane"/>
    <property type="evidence" value="ECO:0007669"/>
    <property type="project" value="UniProtKB-SubCell"/>
</dbReference>
<evidence type="ECO:0000313" key="13">
    <source>
        <dbReference type="EMBL" id="PVZ72559.1"/>
    </source>
</evidence>
<comment type="subcellular location">
    <subcellularLocation>
        <location evidence="1">Cell inner membrane</location>
        <topology evidence="1">Single-pass membrane protein</topology>
    </subcellularLocation>
</comment>
<keyword evidence="5" id="KW-0997">Cell inner membrane</keyword>
<dbReference type="PROSITE" id="PS00409">
    <property type="entry name" value="PROKAR_NTER_METHYL"/>
    <property type="match status" value="1"/>
</dbReference>
<dbReference type="Pfam" id="PF12019">
    <property type="entry name" value="GspH"/>
    <property type="match status" value="1"/>
</dbReference>
<dbReference type="Proteomes" id="UP000244906">
    <property type="component" value="Unassembled WGS sequence"/>
</dbReference>
<evidence type="ECO:0000256" key="8">
    <source>
        <dbReference type="ARBA" id="ARBA00023136"/>
    </source>
</evidence>
<evidence type="ECO:0000256" key="1">
    <source>
        <dbReference type="ARBA" id="ARBA00004377"/>
    </source>
</evidence>
<dbReference type="GO" id="GO:0015627">
    <property type="term" value="C:type II protein secretion system complex"/>
    <property type="evidence" value="ECO:0007669"/>
    <property type="project" value="InterPro"/>
</dbReference>
<keyword evidence="3" id="KW-1003">Cell membrane</keyword>
<accession>A0A2V1H1J0</accession>
<dbReference type="Gene3D" id="3.55.40.10">
    <property type="entry name" value="minor pseudopilin epsh domain"/>
    <property type="match status" value="1"/>
</dbReference>
<feature type="domain" description="General secretion pathway GspH" evidence="12">
    <location>
        <begin position="51"/>
        <end position="162"/>
    </location>
</feature>
<comment type="similarity">
    <text evidence="9">Belongs to the GSP H family.</text>
</comment>
<sequence length="175" mass="19245">MMIRYLHFSQKGVTLIELMIVIALLAILTTIAAPSYNNLIQRNSVDGGVDLFVAQLRLARNEAVRRNTTVTLGKSGSSTDWVDGTRVYQDTTRDGSSYVASTHELIRQQSEFDNLIITSSLSPNSANIISFHPDGYVANTGTNWFCLKNNDQIRQITIENSGLIIITTPSSSSCS</sequence>
<dbReference type="OrthoDB" id="5705058at2"/>
<evidence type="ECO:0000256" key="10">
    <source>
        <dbReference type="ARBA" id="ARBA00030775"/>
    </source>
</evidence>
<evidence type="ECO:0000259" key="12">
    <source>
        <dbReference type="Pfam" id="PF12019"/>
    </source>
</evidence>
<name>A0A2V1H1J0_9GAMM</name>
<evidence type="ECO:0000256" key="2">
    <source>
        <dbReference type="ARBA" id="ARBA00021549"/>
    </source>
</evidence>
<comment type="caution">
    <text evidence="13">The sequence shown here is derived from an EMBL/GenBank/DDBJ whole genome shotgun (WGS) entry which is preliminary data.</text>
</comment>
<evidence type="ECO:0000256" key="7">
    <source>
        <dbReference type="ARBA" id="ARBA00022989"/>
    </source>
</evidence>
<protein>
    <recommendedName>
        <fullName evidence="2">Type II secretion system protein H</fullName>
    </recommendedName>
    <alternativeName>
        <fullName evidence="10">General secretion pathway protein H</fullName>
    </alternativeName>
</protein>
<keyword evidence="6 11" id="KW-0812">Transmembrane</keyword>
<dbReference type="InterPro" id="IPR045584">
    <property type="entry name" value="Pilin-like"/>
</dbReference>
<evidence type="ECO:0000256" key="4">
    <source>
        <dbReference type="ARBA" id="ARBA00022481"/>
    </source>
</evidence>
<dbReference type="SUPFAM" id="SSF54523">
    <property type="entry name" value="Pili subunits"/>
    <property type="match status" value="1"/>
</dbReference>
<keyword evidence="8 11" id="KW-0472">Membrane</keyword>
<dbReference type="AlphaFoldDB" id="A0A2V1H1J0"/>
<gene>
    <name evidence="13" type="ORF">DC094_00465</name>
</gene>
<dbReference type="EMBL" id="QDDL01000001">
    <property type="protein sequence ID" value="PVZ72559.1"/>
    <property type="molecule type" value="Genomic_DNA"/>
</dbReference>
<evidence type="ECO:0000256" key="6">
    <source>
        <dbReference type="ARBA" id="ARBA00022692"/>
    </source>
</evidence>
<dbReference type="InterPro" id="IPR022346">
    <property type="entry name" value="T2SS_GspH"/>
</dbReference>
<evidence type="ECO:0000313" key="14">
    <source>
        <dbReference type="Proteomes" id="UP000244906"/>
    </source>
</evidence>
<dbReference type="Pfam" id="PF07963">
    <property type="entry name" value="N_methyl"/>
    <property type="match status" value="1"/>
</dbReference>
<keyword evidence="14" id="KW-1185">Reference proteome</keyword>
<dbReference type="RefSeq" id="WP_116686144.1">
    <property type="nucleotide sequence ID" value="NZ_CAWNYD010000001.1"/>
</dbReference>
<keyword evidence="4" id="KW-0488">Methylation</keyword>
<evidence type="ECO:0000256" key="3">
    <source>
        <dbReference type="ARBA" id="ARBA00022475"/>
    </source>
</evidence>
<evidence type="ECO:0000256" key="9">
    <source>
        <dbReference type="ARBA" id="ARBA00025772"/>
    </source>
</evidence>
<reference evidence="13 14" key="1">
    <citation type="submission" date="2018-04" db="EMBL/GenBank/DDBJ databases">
        <title>Thalassorhabdus spongiae gen. nov., sp. nov., isolated from a marine sponge in South-West Iceland.</title>
        <authorList>
            <person name="Knobloch S."/>
            <person name="Daussin A."/>
            <person name="Johannsson R."/>
            <person name="Marteinsson V.T."/>
        </authorList>
    </citation>
    <scope>NUCLEOTIDE SEQUENCE [LARGE SCALE GENOMIC DNA]</scope>
    <source>
        <strain evidence="13 14">Hp12</strain>
    </source>
</reference>
<keyword evidence="7 11" id="KW-1133">Transmembrane helix</keyword>
<evidence type="ECO:0000256" key="5">
    <source>
        <dbReference type="ARBA" id="ARBA00022519"/>
    </source>
</evidence>
<organism evidence="13 14">
    <name type="scientific">Pelagibaculum spongiae</name>
    <dbReference type="NCBI Taxonomy" id="2080658"/>
    <lineage>
        <taxon>Bacteria</taxon>
        <taxon>Pseudomonadati</taxon>
        <taxon>Pseudomonadota</taxon>
        <taxon>Gammaproteobacteria</taxon>
        <taxon>Oceanospirillales</taxon>
        <taxon>Pelagibaculum</taxon>
    </lineage>
</organism>